<dbReference type="Pfam" id="PF13458">
    <property type="entry name" value="Peripla_BP_6"/>
    <property type="match status" value="1"/>
</dbReference>
<keyword evidence="2" id="KW-0732">Signal</keyword>
<reference evidence="5" key="1">
    <citation type="submission" date="2010-12" db="EMBL/GenBank/DDBJ databases">
        <title>Complete sequence of Desulfovibrio aespoeensis Aspo-2.</title>
        <authorList>
            <consortium name="US DOE Joint Genome Institute"/>
            <person name="Lucas S."/>
            <person name="Copeland A."/>
            <person name="Lapidus A."/>
            <person name="Cheng J.-F."/>
            <person name="Goodwin L."/>
            <person name="Pitluck S."/>
            <person name="Chertkov O."/>
            <person name="Misra M."/>
            <person name="Detter J.C."/>
            <person name="Han C."/>
            <person name="Tapia R."/>
            <person name="Land M."/>
            <person name="Hauser L."/>
            <person name="Kyrpides N."/>
            <person name="Ivanova N."/>
            <person name="Ovchinnikova G."/>
            <person name="Pedersen K."/>
            <person name="Jagevall S."/>
            <person name="Hazen T."/>
            <person name="Woyke T."/>
        </authorList>
    </citation>
    <scope>NUCLEOTIDE SEQUENCE [LARGE SCALE GENOMIC DNA]</scope>
    <source>
        <strain evidence="5">ATCC 700646 / DSM 10631 / Aspo-2</strain>
    </source>
</reference>
<dbReference type="HOGENOM" id="CLU_027128_7_1_7"/>
<protein>
    <recommendedName>
        <fullName evidence="3">Leucine-binding protein domain-containing protein</fullName>
    </recommendedName>
</protein>
<reference evidence="4 5" key="2">
    <citation type="journal article" date="2014" name="Genome Announc.">
        <title>Complete Genome Sequence of the Subsurface, Mesophilic Sulfate-Reducing Bacterium Desulfovibrio aespoeensis Aspo-2.</title>
        <authorList>
            <person name="Pedersen K."/>
            <person name="Bengtsson A."/>
            <person name="Edlund J."/>
            <person name="Rabe L."/>
            <person name="Hazen T."/>
            <person name="Chakraborty R."/>
            <person name="Goodwin L."/>
            <person name="Shapiro N."/>
        </authorList>
    </citation>
    <scope>NUCLEOTIDE SEQUENCE [LARGE SCALE GENOMIC DNA]</scope>
    <source>
        <strain evidence="5">ATCC 700646 / DSM 10631 / Aspo-2</strain>
    </source>
</reference>
<name>E6VQM1_PSEA9</name>
<dbReference type="InterPro" id="IPR028082">
    <property type="entry name" value="Peripla_BP_I"/>
</dbReference>
<evidence type="ECO:0000256" key="1">
    <source>
        <dbReference type="ARBA" id="ARBA00010062"/>
    </source>
</evidence>
<feature type="domain" description="Leucine-binding protein" evidence="3">
    <location>
        <begin position="40"/>
        <end position="405"/>
    </location>
</feature>
<evidence type="ECO:0000256" key="2">
    <source>
        <dbReference type="ARBA" id="ARBA00022729"/>
    </source>
</evidence>
<dbReference type="SUPFAM" id="SSF53822">
    <property type="entry name" value="Periplasmic binding protein-like I"/>
    <property type="match status" value="1"/>
</dbReference>
<sequence length="419" mass="46791" precursor="true">MLEIIKRLCIAGAVILFVSCMLPTRSSHSGEPGEPGELVFGMSAAFTGANGEMGIEFYRGLMAYIEHFNANGGASGWTIKVLPANDGYNPLPCFENTVRFIEEEDVFALFSYVGTPTTAHILPLLQKFSARHTFLLFPLTGAQPMRTEPFGEYVYTLRASYFEETAGLVDNLLKVGRRRIAVFYQNDAYGRTGWDGVRRALRRQGEQVVAEAAYRRGATYEQDFTSEVAHLMEAGPDAIICVGTYASQAAFIRDMRNAGHDLPVAGLSFSDSDKMLELLTLEERRSGRKYTEKLICSQVVPCYEDLTLSGVRFYRELMDNYKGTGQVAGQGYSPRRFSYVSFEGFLNGIMLGEMVRRMADDPRRERIPEVMDSIVDMDLGIGVNVSFGPGRRQGLDAVYFTTVAGGHFQPIRDWAEWSR</sequence>
<dbReference type="Proteomes" id="UP000002191">
    <property type="component" value="Chromosome"/>
</dbReference>
<dbReference type="CDD" id="cd19978">
    <property type="entry name" value="PBP1_ABC_ligand_binding-like"/>
    <property type="match status" value="1"/>
</dbReference>
<proteinExistence type="inferred from homology"/>
<evidence type="ECO:0000313" key="5">
    <source>
        <dbReference type="Proteomes" id="UP000002191"/>
    </source>
</evidence>
<dbReference type="EMBL" id="CP002431">
    <property type="protein sequence ID" value="ADU61748.1"/>
    <property type="molecule type" value="Genomic_DNA"/>
</dbReference>
<gene>
    <name evidence="4" type="ordered locus">Daes_0731</name>
</gene>
<dbReference type="PANTHER" id="PTHR47235">
    <property type="entry name" value="BLR6548 PROTEIN"/>
    <property type="match status" value="1"/>
</dbReference>
<evidence type="ECO:0000313" key="4">
    <source>
        <dbReference type="EMBL" id="ADU61748.1"/>
    </source>
</evidence>
<dbReference type="InterPro" id="IPR028081">
    <property type="entry name" value="Leu-bd"/>
</dbReference>
<dbReference type="eggNOG" id="COG0683">
    <property type="taxonomic scope" value="Bacteria"/>
</dbReference>
<dbReference type="PANTHER" id="PTHR47235:SF1">
    <property type="entry name" value="BLR6548 PROTEIN"/>
    <property type="match status" value="1"/>
</dbReference>
<dbReference type="PROSITE" id="PS51257">
    <property type="entry name" value="PROKAR_LIPOPROTEIN"/>
    <property type="match status" value="1"/>
</dbReference>
<dbReference type="KEGG" id="das:Daes_0731"/>
<organism evidence="4 5">
    <name type="scientific">Pseudodesulfovibrio aespoeensis (strain ATCC 700646 / DSM 10631 / Aspo-2)</name>
    <name type="common">Desulfovibrio aespoeensis</name>
    <dbReference type="NCBI Taxonomy" id="643562"/>
    <lineage>
        <taxon>Bacteria</taxon>
        <taxon>Pseudomonadati</taxon>
        <taxon>Thermodesulfobacteriota</taxon>
        <taxon>Desulfovibrionia</taxon>
        <taxon>Desulfovibrionales</taxon>
        <taxon>Desulfovibrionaceae</taxon>
    </lineage>
</organism>
<keyword evidence="5" id="KW-1185">Reference proteome</keyword>
<comment type="similarity">
    <text evidence="1">Belongs to the leucine-binding protein family.</text>
</comment>
<dbReference type="RefSeq" id="WP_013513679.1">
    <property type="nucleotide sequence ID" value="NC_014844.1"/>
</dbReference>
<dbReference type="STRING" id="643562.Daes_0731"/>
<dbReference type="AlphaFoldDB" id="E6VQM1"/>
<evidence type="ECO:0000259" key="3">
    <source>
        <dbReference type="Pfam" id="PF13458"/>
    </source>
</evidence>
<dbReference type="Gene3D" id="3.40.50.2300">
    <property type="match status" value="2"/>
</dbReference>
<accession>E6VQM1</accession>